<feature type="region of interest" description="Disordered" evidence="3">
    <location>
        <begin position="356"/>
        <end position="381"/>
    </location>
</feature>
<reference evidence="6 7" key="1">
    <citation type="submission" date="2015-04" db="EMBL/GenBank/DDBJ databases">
        <authorList>
            <person name="Heijne W.H."/>
            <person name="Fedorova N.D."/>
            <person name="Nierman W.C."/>
            <person name="Vollebregt A.W."/>
            <person name="Zhao Z."/>
            <person name="Wu L."/>
            <person name="Kumar M."/>
            <person name="Stam H."/>
            <person name="van den Berg M.A."/>
            <person name="Pel H.J."/>
        </authorList>
    </citation>
    <scope>NUCLEOTIDE SEQUENCE [LARGE SCALE GENOMIC DNA]</scope>
    <source>
        <strain evidence="6 7">CBS 393.64</strain>
    </source>
</reference>
<protein>
    <submittedName>
        <fullName evidence="6">MIZ zinc finger protein</fullName>
    </submittedName>
</protein>
<sequence length="496" mass="55554">MASTGQAAELQSVIALVKTLTNAQLKDILRSEGLTVSGVKLSLQLRIIDYLERLYQGGQVDRYDRLKKFIYSLTNRSMPNTPTTYSSHQYHHQSAPHSTTTQSRPSLGSAMPSQPFSTGRLTFKDSPFYTILEPLTSTVECKVREHTRDTVELKVVLNANVAARLQSDPNLRVMVYCAADNGLNQFSKSDIAFPHQVELKANLDEVKANLRGLKNKPGTTRPADITNYIRKKPGYPNNVVMTYALTQKKFFVLVNLVQRHTVDELVAELKARKTISKEQVLRERLRFLVDPWSVRITSVLMPRPFFNCKNKPQPGHALCAAKLRVSNLCKSISKATSLQRVTVQANFVEQVTIEPNGNWYSTKNGDRSRTDDVATSPDDDDLIEIKKSDRPYLKHEQPFEYKALQQTPLSHETSGGSSANRRSSSKRPAPEVIDLTGSDDDDTPSRPTKRQAFDDRLLSHRASQNSFGGNSNNTSLNFPGHDSSQSPGQVPPYYDT</sequence>
<feature type="compositionally biased region" description="Polar residues" evidence="3">
    <location>
        <begin position="95"/>
        <end position="115"/>
    </location>
</feature>
<evidence type="ECO:0000259" key="5">
    <source>
        <dbReference type="PROSITE" id="PS51466"/>
    </source>
</evidence>
<comment type="similarity">
    <text evidence="2">Belongs to the PIAS family.</text>
</comment>
<feature type="compositionally biased region" description="Polar residues" evidence="3">
    <location>
        <begin position="461"/>
        <end position="488"/>
    </location>
</feature>
<dbReference type="Gene3D" id="2.60.120.780">
    <property type="entry name" value="PINIT domain"/>
    <property type="match status" value="1"/>
</dbReference>
<dbReference type="STRING" id="1408163.A0A0F4YPN4"/>
<gene>
    <name evidence="6" type="ORF">T310_5752</name>
</gene>
<feature type="compositionally biased region" description="Polar residues" evidence="3">
    <location>
        <begin position="404"/>
        <end position="413"/>
    </location>
</feature>
<feature type="domain" description="PINIT" evidence="5">
    <location>
        <begin position="108"/>
        <end position="260"/>
    </location>
</feature>
<dbReference type="UniPathway" id="UPA00886"/>
<evidence type="ECO:0000259" key="4">
    <source>
        <dbReference type="PROSITE" id="PS50800"/>
    </source>
</evidence>
<dbReference type="InterPro" id="IPR003034">
    <property type="entry name" value="SAP_dom"/>
</dbReference>
<comment type="caution">
    <text evidence="6">The sequence shown here is derived from an EMBL/GenBank/DDBJ whole genome shotgun (WGS) entry which is preliminary data.</text>
</comment>
<comment type="pathway">
    <text evidence="1">Protein modification; protein sumoylation.</text>
</comment>
<dbReference type="Pfam" id="PF14324">
    <property type="entry name" value="PINIT"/>
    <property type="match status" value="1"/>
</dbReference>
<feature type="domain" description="SAP" evidence="4">
    <location>
        <begin position="17"/>
        <end position="51"/>
    </location>
</feature>
<organism evidence="6 7">
    <name type="scientific">Rasamsonia emersonii (strain ATCC 16479 / CBS 393.64 / IMI 116815)</name>
    <dbReference type="NCBI Taxonomy" id="1408163"/>
    <lineage>
        <taxon>Eukaryota</taxon>
        <taxon>Fungi</taxon>
        <taxon>Dikarya</taxon>
        <taxon>Ascomycota</taxon>
        <taxon>Pezizomycotina</taxon>
        <taxon>Eurotiomycetes</taxon>
        <taxon>Eurotiomycetidae</taxon>
        <taxon>Eurotiales</taxon>
        <taxon>Trichocomaceae</taxon>
        <taxon>Rasamsonia</taxon>
    </lineage>
</organism>
<dbReference type="InterPro" id="IPR038654">
    <property type="entry name" value="PINIT_sf"/>
</dbReference>
<dbReference type="EMBL" id="LASV01000279">
    <property type="protein sequence ID" value="KKA20222.1"/>
    <property type="molecule type" value="Genomic_DNA"/>
</dbReference>
<evidence type="ECO:0000256" key="2">
    <source>
        <dbReference type="ARBA" id="ARBA00005383"/>
    </source>
</evidence>
<dbReference type="Proteomes" id="UP000053958">
    <property type="component" value="Unassembled WGS sequence"/>
</dbReference>
<evidence type="ECO:0000313" key="7">
    <source>
        <dbReference type="Proteomes" id="UP000053958"/>
    </source>
</evidence>
<evidence type="ECO:0000256" key="3">
    <source>
        <dbReference type="SAM" id="MobiDB-lite"/>
    </source>
</evidence>
<proteinExistence type="inferred from homology"/>
<dbReference type="PROSITE" id="PS51466">
    <property type="entry name" value="PINIT"/>
    <property type="match status" value="1"/>
</dbReference>
<keyword evidence="7" id="KW-1185">Reference proteome</keyword>
<dbReference type="InterPro" id="IPR023321">
    <property type="entry name" value="PINIT"/>
</dbReference>
<dbReference type="OrthoDB" id="28127at2759"/>
<dbReference type="SMART" id="SM00513">
    <property type="entry name" value="SAP"/>
    <property type="match status" value="1"/>
</dbReference>
<feature type="region of interest" description="Disordered" evidence="3">
    <location>
        <begin position="80"/>
        <end position="115"/>
    </location>
</feature>
<dbReference type="AlphaFoldDB" id="A0A0F4YPN4"/>
<accession>A0A0F4YPN4</accession>
<dbReference type="Pfam" id="PF02037">
    <property type="entry name" value="SAP"/>
    <property type="match status" value="1"/>
</dbReference>
<dbReference type="RefSeq" id="XP_013326834.1">
    <property type="nucleotide sequence ID" value="XM_013471380.1"/>
</dbReference>
<dbReference type="PROSITE" id="PS50800">
    <property type="entry name" value="SAP"/>
    <property type="match status" value="1"/>
</dbReference>
<dbReference type="GO" id="GO:0016925">
    <property type="term" value="P:protein sumoylation"/>
    <property type="evidence" value="ECO:0007669"/>
    <property type="project" value="UniProtKB-UniPathway"/>
</dbReference>
<dbReference type="GeneID" id="25318092"/>
<evidence type="ECO:0000313" key="6">
    <source>
        <dbReference type="EMBL" id="KKA20222.1"/>
    </source>
</evidence>
<dbReference type="FunFam" id="2.60.120.780:FF:000003">
    <property type="entry name" value="MIZ zinc finger protein, variant"/>
    <property type="match status" value="1"/>
</dbReference>
<evidence type="ECO:0000256" key="1">
    <source>
        <dbReference type="ARBA" id="ARBA00004718"/>
    </source>
</evidence>
<name>A0A0F4YPN4_RASE3</name>
<feature type="region of interest" description="Disordered" evidence="3">
    <location>
        <begin position="404"/>
        <end position="496"/>
    </location>
</feature>